<dbReference type="RefSeq" id="WP_366086462.1">
    <property type="nucleotide sequence ID" value="NZ_JBFASG010000001.1"/>
</dbReference>
<gene>
    <name evidence="2" type="ORF">AB0L03_01915</name>
</gene>
<evidence type="ECO:0000256" key="1">
    <source>
        <dbReference type="SAM" id="Phobius"/>
    </source>
</evidence>
<dbReference type="InterPro" id="IPR056918">
    <property type="entry name" value="8xMP"/>
</dbReference>
<comment type="caution">
    <text evidence="2">The sequence shown here is derived from an EMBL/GenBank/DDBJ whole genome shotgun (WGS) entry which is preliminary data.</text>
</comment>
<protein>
    <recommendedName>
        <fullName evidence="4">Small integral membrane protein</fullName>
    </recommendedName>
</protein>
<evidence type="ECO:0008006" key="4">
    <source>
        <dbReference type="Google" id="ProtNLM"/>
    </source>
</evidence>
<organism evidence="2 3">
    <name type="scientific">Streptomyces roseoverticillatus</name>
    <dbReference type="NCBI Taxonomy" id="66429"/>
    <lineage>
        <taxon>Bacteria</taxon>
        <taxon>Bacillati</taxon>
        <taxon>Actinomycetota</taxon>
        <taxon>Actinomycetes</taxon>
        <taxon>Kitasatosporales</taxon>
        <taxon>Streptomycetaceae</taxon>
        <taxon>Streptomyces</taxon>
    </lineage>
</organism>
<feature type="transmembrane region" description="Helical" evidence="1">
    <location>
        <begin position="31"/>
        <end position="51"/>
    </location>
</feature>
<feature type="transmembrane region" description="Helical" evidence="1">
    <location>
        <begin position="57"/>
        <end position="77"/>
    </location>
</feature>
<evidence type="ECO:0000313" key="3">
    <source>
        <dbReference type="Proteomes" id="UP001552479"/>
    </source>
</evidence>
<proteinExistence type="predicted"/>
<name>A0ABV3IM92_9ACTN</name>
<accession>A0ABV3IM92</accession>
<keyword evidence="1" id="KW-0812">Transmembrane</keyword>
<sequence length="156" mass="17370">MSEPLEPSQALLELYKTAVEMADRVSARRGVSNSFFLTVQTAFVSVVALGGPHLANVWWASLAVALAGAALSSVWWLQLKSYRDLNAAKFIVINKLEEQLPAKIFSDEWATLKPETAPEASPSWRKRYVELGLSERQVPIVFAVLHLLLFLGRLFT</sequence>
<evidence type="ECO:0000313" key="2">
    <source>
        <dbReference type="EMBL" id="MEV4921606.1"/>
    </source>
</evidence>
<keyword evidence="1" id="KW-1133">Transmembrane helix</keyword>
<reference evidence="2 3" key="1">
    <citation type="submission" date="2024-06" db="EMBL/GenBank/DDBJ databases">
        <title>The Natural Products Discovery Center: Release of the First 8490 Sequenced Strains for Exploring Actinobacteria Biosynthetic Diversity.</title>
        <authorList>
            <person name="Kalkreuter E."/>
            <person name="Kautsar S.A."/>
            <person name="Yang D."/>
            <person name="Bader C.D."/>
            <person name="Teijaro C.N."/>
            <person name="Fluegel L."/>
            <person name="Davis C.M."/>
            <person name="Simpson J.R."/>
            <person name="Lauterbach L."/>
            <person name="Steele A.D."/>
            <person name="Gui C."/>
            <person name="Meng S."/>
            <person name="Li G."/>
            <person name="Viehrig K."/>
            <person name="Ye F."/>
            <person name="Su P."/>
            <person name="Kiefer A.F."/>
            <person name="Nichols A."/>
            <person name="Cepeda A.J."/>
            <person name="Yan W."/>
            <person name="Fan B."/>
            <person name="Jiang Y."/>
            <person name="Adhikari A."/>
            <person name="Zheng C.-J."/>
            <person name="Schuster L."/>
            <person name="Cowan T.M."/>
            <person name="Smanski M.J."/>
            <person name="Chevrette M.G."/>
            <person name="De Carvalho L.P.S."/>
            <person name="Shen B."/>
        </authorList>
    </citation>
    <scope>NUCLEOTIDE SEQUENCE [LARGE SCALE GENOMIC DNA]</scope>
    <source>
        <strain evidence="2 3">NPDC053791</strain>
    </source>
</reference>
<dbReference type="EMBL" id="JBFASG010000001">
    <property type="protein sequence ID" value="MEV4921606.1"/>
    <property type="molecule type" value="Genomic_DNA"/>
</dbReference>
<dbReference type="Pfam" id="PF24838">
    <property type="entry name" value="8xMP"/>
    <property type="match status" value="1"/>
</dbReference>
<dbReference type="Proteomes" id="UP001552479">
    <property type="component" value="Unassembled WGS sequence"/>
</dbReference>
<keyword evidence="1" id="KW-0472">Membrane</keyword>
<keyword evidence="3" id="KW-1185">Reference proteome</keyword>